<dbReference type="AlphaFoldDB" id="A0A395HNJ2"/>
<dbReference type="GeneID" id="37196300"/>
<dbReference type="Pfam" id="PF24864">
    <property type="entry name" value="DUF7730"/>
    <property type="match status" value="1"/>
</dbReference>
<sequence>MRHFDTWLVRDPYSITQYYPPERTGGRWWSKAIRELISTRQICAPAPSPTPVPVSHSQTQTKPQTKSPLFTHLPPELRLIIWSHVFNIDPNTPSVLHLVTIRNRIHHVRCAHPHPCAIDQNRRCCPASAARWRTDTQTDESTKLYPHTHPALPSHLSNGNPSLLRTCRAIYNEAAPLLYETVTFDADDLGTLIAFLGQVSPGCLRVVRGVRVQVVPLGGFYNIHTHTHSPHLWRTLWHFIATRLLNLDDLSLCIDLGRFIGTAQGGVVGGFRIPLEETAEWVAPLLRVRGLRRFELGVTARCDAGVRAVVEGELGIDRLVRLREGIRGVVCSSRGLVCLERDMDDDGEEAQTEGWTRRLAICSA</sequence>
<dbReference type="OrthoDB" id="515692at2759"/>
<evidence type="ECO:0000313" key="4">
    <source>
        <dbReference type="Proteomes" id="UP000248961"/>
    </source>
</evidence>
<dbReference type="STRING" id="1450537.A0A395HNJ2"/>
<evidence type="ECO:0000313" key="3">
    <source>
        <dbReference type="EMBL" id="RAL09320.1"/>
    </source>
</evidence>
<dbReference type="VEuPathDB" id="FungiDB:BO97DRAFT_352086"/>
<protein>
    <recommendedName>
        <fullName evidence="2">DUF7730 domain-containing protein</fullName>
    </recommendedName>
</protein>
<name>A0A395HNJ2_ASPHC</name>
<keyword evidence="4" id="KW-1185">Reference proteome</keyword>
<dbReference type="InterPro" id="IPR056632">
    <property type="entry name" value="DUF7730"/>
</dbReference>
<dbReference type="PANTHER" id="PTHR38790">
    <property type="entry name" value="2EXR DOMAIN-CONTAINING PROTEIN-RELATED"/>
    <property type="match status" value="1"/>
</dbReference>
<dbReference type="EMBL" id="KZ824305">
    <property type="protein sequence ID" value="RAL09320.1"/>
    <property type="molecule type" value="Genomic_DNA"/>
</dbReference>
<gene>
    <name evidence="3" type="ORF">BO97DRAFT_352086</name>
</gene>
<feature type="compositionally biased region" description="Polar residues" evidence="1">
    <location>
        <begin position="56"/>
        <end position="68"/>
    </location>
</feature>
<reference evidence="3 4" key="1">
    <citation type="submission" date="2018-02" db="EMBL/GenBank/DDBJ databases">
        <title>The genomes of Aspergillus section Nigri reveals drivers in fungal speciation.</title>
        <authorList>
            <consortium name="DOE Joint Genome Institute"/>
            <person name="Vesth T.C."/>
            <person name="Nybo J."/>
            <person name="Theobald S."/>
            <person name="Brandl J."/>
            <person name="Frisvad J.C."/>
            <person name="Nielsen K.F."/>
            <person name="Lyhne E.K."/>
            <person name="Kogle M.E."/>
            <person name="Kuo A."/>
            <person name="Riley R."/>
            <person name="Clum A."/>
            <person name="Nolan M."/>
            <person name="Lipzen A."/>
            <person name="Salamov A."/>
            <person name="Henrissat B."/>
            <person name="Wiebenga A."/>
            <person name="De vries R.P."/>
            <person name="Grigoriev I.V."/>
            <person name="Mortensen U.H."/>
            <person name="Andersen M.R."/>
            <person name="Baker S.E."/>
        </authorList>
    </citation>
    <scope>NUCLEOTIDE SEQUENCE [LARGE SCALE GENOMIC DNA]</scope>
    <source>
        <strain evidence="3 4">CBS 101889</strain>
    </source>
</reference>
<dbReference type="RefSeq" id="XP_025548474.1">
    <property type="nucleotide sequence ID" value="XM_025692011.1"/>
</dbReference>
<organism evidence="3 4">
    <name type="scientific">Aspergillus homomorphus (strain CBS 101889)</name>
    <dbReference type="NCBI Taxonomy" id="1450537"/>
    <lineage>
        <taxon>Eukaryota</taxon>
        <taxon>Fungi</taxon>
        <taxon>Dikarya</taxon>
        <taxon>Ascomycota</taxon>
        <taxon>Pezizomycotina</taxon>
        <taxon>Eurotiomycetes</taxon>
        <taxon>Eurotiomycetidae</taxon>
        <taxon>Eurotiales</taxon>
        <taxon>Aspergillaceae</taxon>
        <taxon>Aspergillus</taxon>
        <taxon>Aspergillus subgen. Circumdati</taxon>
    </lineage>
</organism>
<dbReference type="PANTHER" id="PTHR38790:SF4">
    <property type="entry name" value="2EXR DOMAIN-CONTAINING PROTEIN"/>
    <property type="match status" value="1"/>
</dbReference>
<proteinExistence type="predicted"/>
<evidence type="ECO:0000259" key="2">
    <source>
        <dbReference type="Pfam" id="PF24864"/>
    </source>
</evidence>
<evidence type="ECO:0000256" key="1">
    <source>
        <dbReference type="SAM" id="MobiDB-lite"/>
    </source>
</evidence>
<dbReference type="Proteomes" id="UP000248961">
    <property type="component" value="Unassembled WGS sequence"/>
</dbReference>
<accession>A0A395HNJ2</accession>
<feature type="region of interest" description="Disordered" evidence="1">
    <location>
        <begin position="47"/>
        <end position="68"/>
    </location>
</feature>
<feature type="domain" description="DUF7730" evidence="2">
    <location>
        <begin position="63"/>
        <end position="254"/>
    </location>
</feature>